<feature type="compositionally biased region" description="Polar residues" evidence="1">
    <location>
        <begin position="96"/>
        <end position="106"/>
    </location>
</feature>
<evidence type="ECO:0000313" key="3">
    <source>
        <dbReference type="Proteomes" id="UP000799777"/>
    </source>
</evidence>
<feature type="region of interest" description="Disordered" evidence="1">
    <location>
        <begin position="60"/>
        <end position="106"/>
    </location>
</feature>
<feature type="compositionally biased region" description="Low complexity" evidence="1">
    <location>
        <begin position="1"/>
        <end position="20"/>
    </location>
</feature>
<name>A0A9P4HAM8_9PLEO</name>
<dbReference type="AlphaFoldDB" id="A0A9P4HAM8"/>
<accession>A0A9P4HAM8</accession>
<reference evidence="2" key="1">
    <citation type="journal article" date="2020" name="Stud. Mycol.">
        <title>101 Dothideomycetes genomes: a test case for predicting lifestyles and emergence of pathogens.</title>
        <authorList>
            <person name="Haridas S."/>
            <person name="Albert R."/>
            <person name="Binder M."/>
            <person name="Bloem J."/>
            <person name="Labutti K."/>
            <person name="Salamov A."/>
            <person name="Andreopoulos B."/>
            <person name="Baker S."/>
            <person name="Barry K."/>
            <person name="Bills G."/>
            <person name="Bluhm B."/>
            <person name="Cannon C."/>
            <person name="Castanera R."/>
            <person name="Culley D."/>
            <person name="Daum C."/>
            <person name="Ezra D."/>
            <person name="Gonzalez J."/>
            <person name="Henrissat B."/>
            <person name="Kuo A."/>
            <person name="Liang C."/>
            <person name="Lipzen A."/>
            <person name="Lutzoni F."/>
            <person name="Magnuson J."/>
            <person name="Mondo S."/>
            <person name="Nolan M."/>
            <person name="Ohm R."/>
            <person name="Pangilinan J."/>
            <person name="Park H.-J."/>
            <person name="Ramirez L."/>
            <person name="Alfaro M."/>
            <person name="Sun H."/>
            <person name="Tritt A."/>
            <person name="Yoshinaga Y."/>
            <person name="Zwiers L.-H."/>
            <person name="Turgeon B."/>
            <person name="Goodwin S."/>
            <person name="Spatafora J."/>
            <person name="Crous P."/>
            <person name="Grigoriev I."/>
        </authorList>
    </citation>
    <scope>NUCLEOTIDE SEQUENCE</scope>
    <source>
        <strain evidence="2">CBS 110217</strain>
    </source>
</reference>
<organism evidence="2 3">
    <name type="scientific">Setomelanomma holmii</name>
    <dbReference type="NCBI Taxonomy" id="210430"/>
    <lineage>
        <taxon>Eukaryota</taxon>
        <taxon>Fungi</taxon>
        <taxon>Dikarya</taxon>
        <taxon>Ascomycota</taxon>
        <taxon>Pezizomycotina</taxon>
        <taxon>Dothideomycetes</taxon>
        <taxon>Pleosporomycetidae</taxon>
        <taxon>Pleosporales</taxon>
        <taxon>Pleosporineae</taxon>
        <taxon>Phaeosphaeriaceae</taxon>
        <taxon>Setomelanomma</taxon>
    </lineage>
</organism>
<dbReference type="Proteomes" id="UP000799777">
    <property type="component" value="Unassembled WGS sequence"/>
</dbReference>
<gene>
    <name evidence="2" type="ORF">EK21DRAFT_112687</name>
</gene>
<evidence type="ECO:0000313" key="2">
    <source>
        <dbReference type="EMBL" id="KAF2029646.1"/>
    </source>
</evidence>
<feature type="compositionally biased region" description="Basic and acidic residues" evidence="1">
    <location>
        <begin position="64"/>
        <end position="79"/>
    </location>
</feature>
<feature type="compositionally biased region" description="Polar residues" evidence="1">
    <location>
        <begin position="32"/>
        <end position="41"/>
    </location>
</feature>
<dbReference type="EMBL" id="ML978198">
    <property type="protein sequence ID" value="KAF2029646.1"/>
    <property type="molecule type" value="Genomic_DNA"/>
</dbReference>
<feature type="region of interest" description="Disordered" evidence="1">
    <location>
        <begin position="1"/>
        <end position="41"/>
    </location>
</feature>
<keyword evidence="3" id="KW-1185">Reference proteome</keyword>
<protein>
    <submittedName>
        <fullName evidence="2">Uncharacterized protein</fullName>
    </submittedName>
</protein>
<proteinExistence type="predicted"/>
<evidence type="ECO:0000256" key="1">
    <source>
        <dbReference type="SAM" id="MobiDB-lite"/>
    </source>
</evidence>
<comment type="caution">
    <text evidence="2">The sequence shown here is derived from an EMBL/GenBank/DDBJ whole genome shotgun (WGS) entry which is preliminary data.</text>
</comment>
<sequence>MASAQPNGDGDVDPGSDSVNPLARAPHPQGPPNTQYSATTMFPQPARGLYVPYVAWHPAAPPSERQEEPSRHHTADTHSYEQAPPVLDGAWKAPDPSTTPNADTSAFSDFSLEEGEIIEIGSQACEPDTYLQPPSIHELSAEQLKREMELVEERHLAIRKSLLGLADTLREREGMRMMKEEERKLGEWKVRDLQGALKLQEMRWMELEDCLARRGAELKAVD</sequence>